<evidence type="ECO:0000256" key="10">
    <source>
        <dbReference type="PROSITE-ProRule" id="PRU00169"/>
    </source>
</evidence>
<dbReference type="Gene3D" id="1.10.287.130">
    <property type="match status" value="1"/>
</dbReference>
<dbReference type="SMART" id="SM00448">
    <property type="entry name" value="REC"/>
    <property type="match status" value="1"/>
</dbReference>
<reference evidence="14 15" key="1">
    <citation type="submission" date="2022-04" db="EMBL/GenBank/DDBJ databases">
        <title>Genome sequence of soybean root-associated Caulobacter segnis RL271.</title>
        <authorList>
            <person name="Longley R."/>
            <person name="Bonito G."/>
            <person name="Trigodet F."/>
            <person name="Crosson S."/>
            <person name="Fiebig A."/>
        </authorList>
    </citation>
    <scope>NUCLEOTIDE SEQUENCE [LARGE SCALE GENOMIC DNA]</scope>
    <source>
        <strain evidence="14 15">RL271</strain>
    </source>
</reference>
<dbReference type="PRINTS" id="PR00344">
    <property type="entry name" value="BCTRLSENSOR"/>
</dbReference>
<dbReference type="InterPro" id="IPR011006">
    <property type="entry name" value="CheY-like_superfamily"/>
</dbReference>
<dbReference type="Proteomes" id="UP001057520">
    <property type="component" value="Chromosome"/>
</dbReference>
<feature type="transmembrane region" description="Helical" evidence="11">
    <location>
        <begin position="122"/>
        <end position="147"/>
    </location>
</feature>
<feature type="transmembrane region" description="Helical" evidence="11">
    <location>
        <begin position="63"/>
        <end position="82"/>
    </location>
</feature>
<dbReference type="PROSITE" id="PS50110">
    <property type="entry name" value="RESPONSE_REGULATORY"/>
    <property type="match status" value="1"/>
</dbReference>
<comment type="subcellular location">
    <subcellularLocation>
        <location evidence="2">Cell membrane</location>
        <topology evidence="2">Multi-pass membrane protein</topology>
    </subcellularLocation>
</comment>
<dbReference type="Pfam" id="PF00512">
    <property type="entry name" value="HisKA"/>
    <property type="match status" value="1"/>
</dbReference>
<dbReference type="CDD" id="cd00082">
    <property type="entry name" value="HisKA"/>
    <property type="match status" value="1"/>
</dbReference>
<evidence type="ECO:0000256" key="4">
    <source>
        <dbReference type="ARBA" id="ARBA00022475"/>
    </source>
</evidence>
<feature type="modified residue" description="4-aspartylphosphate" evidence="10">
    <location>
        <position position="615"/>
    </location>
</feature>
<evidence type="ECO:0000256" key="7">
    <source>
        <dbReference type="ARBA" id="ARBA00022989"/>
    </source>
</evidence>
<organism evidence="14 15">
    <name type="scientific">Caulobacter segnis</name>
    <dbReference type="NCBI Taxonomy" id="88688"/>
    <lineage>
        <taxon>Bacteria</taxon>
        <taxon>Pseudomonadati</taxon>
        <taxon>Pseudomonadota</taxon>
        <taxon>Alphaproteobacteria</taxon>
        <taxon>Caulobacterales</taxon>
        <taxon>Caulobacteraceae</taxon>
        <taxon>Caulobacter</taxon>
    </lineage>
</organism>
<dbReference type="SMART" id="SM00388">
    <property type="entry name" value="HisKA"/>
    <property type="match status" value="1"/>
</dbReference>
<evidence type="ECO:0000256" key="8">
    <source>
        <dbReference type="ARBA" id="ARBA00023012"/>
    </source>
</evidence>
<evidence type="ECO:0000256" key="2">
    <source>
        <dbReference type="ARBA" id="ARBA00004651"/>
    </source>
</evidence>
<evidence type="ECO:0000313" key="14">
    <source>
        <dbReference type="EMBL" id="USQ94712.1"/>
    </source>
</evidence>
<dbReference type="SUPFAM" id="SSF52172">
    <property type="entry name" value="CheY-like"/>
    <property type="match status" value="1"/>
</dbReference>
<keyword evidence="7 11" id="KW-1133">Transmembrane helix</keyword>
<feature type="transmembrane region" description="Helical" evidence="11">
    <location>
        <begin position="159"/>
        <end position="178"/>
    </location>
</feature>
<evidence type="ECO:0000256" key="5">
    <source>
        <dbReference type="ARBA" id="ARBA00022553"/>
    </source>
</evidence>
<dbReference type="InterPro" id="IPR003661">
    <property type="entry name" value="HisK_dim/P_dom"/>
</dbReference>
<dbReference type="InterPro" id="IPR036097">
    <property type="entry name" value="HisK_dim/P_sf"/>
</dbReference>
<dbReference type="Pfam" id="PF02518">
    <property type="entry name" value="HATPase_c"/>
    <property type="match status" value="1"/>
</dbReference>
<dbReference type="InterPro" id="IPR003594">
    <property type="entry name" value="HATPase_dom"/>
</dbReference>
<feature type="transmembrane region" description="Helical" evidence="11">
    <location>
        <begin position="190"/>
        <end position="211"/>
    </location>
</feature>
<protein>
    <recommendedName>
        <fullName evidence="3">histidine kinase</fullName>
        <ecNumber evidence="3">2.7.13.3</ecNumber>
    </recommendedName>
</protein>
<feature type="domain" description="Histidine kinase" evidence="12">
    <location>
        <begin position="326"/>
        <end position="547"/>
    </location>
</feature>
<sequence length="694" mass="74609">MPHRLAAQERRRQAALLLGLSAAVVVSLAFSEYLTRTALGVAAFWPANALLAAGLITLTGSRGLSLTIVFVVFHLIVDLLVGDSPVRALLYTAVDTGEALAIWGLCQRFWRGAPRIRTMRSLALLPAVTTPVAAIVALLVAWVLHLVDGEPLVRGLTDWFLRCALGMAVALPATLVLIDAEHRRSFHRPWPEQLMLLFAVFAVTLLCAHPASGAPPFLIFPIALATAYRLGARGAAMASVIVAVVTLPIAMSGASPRFNAILGPVAQARTIQVFITVLFYTSLAAGLALAQQDRLKRLLLRREQLTRAARSRALAATEAKTEFLATMSHEIRTPLNSVLGFAQLLATRQDLPPDVRRQVNLIDSAGAALLTVVNDILDFSRVETGQIELLPQPTSAAALLRDTVAIMAPEARAKGLSLDVEIIDPVDALHDLDADRLRQVLINLLNNAVKFTEEGRIDARLIVEPGDVEDRLRFEIIDTGVGIDLDKQSLLFQRFSQADSSVSRLHGGAGLGLAICRALVEVMGGRIGADSVPGRGSCFWVELSAPTAEPIVVPERPKASAPGAAKVLIVDDHPVNLEIGEALLTLVGCEVDVAENGKQAVEKATSGRYDVILMDIHMPQMDGLQATRAIKALRGEAGKVPIIAMSADALPRQVERCYAAGMVDHIAKPIQRDVLYAKVERWMNHGRGAETASL</sequence>
<keyword evidence="6 11" id="KW-0812">Transmembrane</keyword>
<dbReference type="PANTHER" id="PTHR45339:SF1">
    <property type="entry name" value="HYBRID SIGNAL TRANSDUCTION HISTIDINE KINASE J"/>
    <property type="match status" value="1"/>
</dbReference>
<feature type="transmembrane region" description="Helical" evidence="11">
    <location>
        <begin position="231"/>
        <end position="250"/>
    </location>
</feature>
<evidence type="ECO:0000313" key="15">
    <source>
        <dbReference type="Proteomes" id="UP001057520"/>
    </source>
</evidence>
<feature type="domain" description="Response regulatory" evidence="13">
    <location>
        <begin position="566"/>
        <end position="683"/>
    </location>
</feature>
<dbReference type="Gene3D" id="3.40.50.2300">
    <property type="match status" value="1"/>
</dbReference>
<dbReference type="InterPro" id="IPR036890">
    <property type="entry name" value="HATPase_C_sf"/>
</dbReference>
<dbReference type="EC" id="2.7.13.3" evidence="3"/>
<dbReference type="EMBL" id="CP096040">
    <property type="protein sequence ID" value="USQ94712.1"/>
    <property type="molecule type" value="Genomic_DNA"/>
</dbReference>
<gene>
    <name evidence="14" type="ORF">MZV50_19360</name>
</gene>
<evidence type="ECO:0000256" key="9">
    <source>
        <dbReference type="ARBA" id="ARBA00023136"/>
    </source>
</evidence>
<dbReference type="SUPFAM" id="SSF47384">
    <property type="entry name" value="Homodimeric domain of signal transducing histidine kinase"/>
    <property type="match status" value="1"/>
</dbReference>
<dbReference type="Gene3D" id="3.30.565.10">
    <property type="entry name" value="Histidine kinase-like ATPase, C-terminal domain"/>
    <property type="match status" value="1"/>
</dbReference>
<keyword evidence="4" id="KW-1003">Cell membrane</keyword>
<dbReference type="SUPFAM" id="SSF55874">
    <property type="entry name" value="ATPase domain of HSP90 chaperone/DNA topoisomerase II/histidine kinase"/>
    <property type="match status" value="1"/>
</dbReference>
<keyword evidence="9 11" id="KW-0472">Membrane</keyword>
<dbReference type="PANTHER" id="PTHR45339">
    <property type="entry name" value="HYBRID SIGNAL TRANSDUCTION HISTIDINE KINASE J"/>
    <property type="match status" value="1"/>
</dbReference>
<comment type="catalytic activity">
    <reaction evidence="1">
        <text>ATP + protein L-histidine = ADP + protein N-phospho-L-histidine.</text>
        <dbReference type="EC" id="2.7.13.3"/>
    </reaction>
</comment>
<proteinExistence type="predicted"/>
<keyword evidence="5 10" id="KW-0597">Phosphoprotein</keyword>
<dbReference type="CDD" id="cd17546">
    <property type="entry name" value="REC_hyHK_CKI1_RcsC-like"/>
    <property type="match status" value="1"/>
</dbReference>
<keyword evidence="15" id="KW-1185">Reference proteome</keyword>
<dbReference type="Pfam" id="PF00072">
    <property type="entry name" value="Response_reg"/>
    <property type="match status" value="1"/>
</dbReference>
<dbReference type="InterPro" id="IPR001789">
    <property type="entry name" value="Sig_transdc_resp-reg_receiver"/>
</dbReference>
<evidence type="ECO:0000256" key="1">
    <source>
        <dbReference type="ARBA" id="ARBA00000085"/>
    </source>
</evidence>
<accession>A0ABY4ZPI7</accession>
<evidence type="ECO:0000256" key="6">
    <source>
        <dbReference type="ARBA" id="ARBA00022692"/>
    </source>
</evidence>
<dbReference type="SMART" id="SM00387">
    <property type="entry name" value="HATPase_c"/>
    <property type="match status" value="1"/>
</dbReference>
<dbReference type="InterPro" id="IPR005467">
    <property type="entry name" value="His_kinase_dom"/>
</dbReference>
<dbReference type="Pfam" id="PF05231">
    <property type="entry name" value="MASE1"/>
    <property type="match status" value="1"/>
</dbReference>
<evidence type="ECO:0000256" key="11">
    <source>
        <dbReference type="SAM" id="Phobius"/>
    </source>
</evidence>
<name>A0ABY4ZPI7_9CAUL</name>
<evidence type="ECO:0000259" key="12">
    <source>
        <dbReference type="PROSITE" id="PS50109"/>
    </source>
</evidence>
<keyword evidence="8" id="KW-0902">Two-component regulatory system</keyword>
<feature type="transmembrane region" description="Helical" evidence="11">
    <location>
        <begin position="271"/>
        <end position="290"/>
    </location>
</feature>
<evidence type="ECO:0000259" key="13">
    <source>
        <dbReference type="PROSITE" id="PS50110"/>
    </source>
</evidence>
<evidence type="ECO:0000256" key="3">
    <source>
        <dbReference type="ARBA" id="ARBA00012438"/>
    </source>
</evidence>
<dbReference type="InterPro" id="IPR004358">
    <property type="entry name" value="Sig_transdc_His_kin-like_C"/>
</dbReference>
<dbReference type="InterPro" id="IPR007895">
    <property type="entry name" value="MASE1"/>
</dbReference>
<dbReference type="CDD" id="cd16922">
    <property type="entry name" value="HATPase_EvgS-ArcB-TorS-like"/>
    <property type="match status" value="1"/>
</dbReference>
<dbReference type="PROSITE" id="PS50109">
    <property type="entry name" value="HIS_KIN"/>
    <property type="match status" value="1"/>
</dbReference>